<reference evidence="9 10" key="1">
    <citation type="submission" date="2016-10" db="EMBL/GenBank/DDBJ databases">
        <authorList>
            <person name="de Groot N.N."/>
        </authorList>
    </citation>
    <scope>NUCLEOTIDE SEQUENCE [LARGE SCALE GENOMIC DNA]</scope>
    <source>
        <strain evidence="9 10">DSM 16859</strain>
    </source>
</reference>
<accession>A0A1H9TWK9</accession>
<keyword evidence="10" id="KW-1185">Reference proteome</keyword>
<evidence type="ECO:0000256" key="4">
    <source>
        <dbReference type="ARBA" id="ARBA00022692"/>
    </source>
</evidence>
<keyword evidence="4 7" id="KW-0812">Transmembrane</keyword>
<comment type="similarity">
    <text evidence="7">Belongs to the binding-protein-dependent transport system permease family.</text>
</comment>
<dbReference type="PANTHER" id="PTHR43744:SF12">
    <property type="entry name" value="ABC TRANSPORTER PERMEASE PROTEIN MG189-RELATED"/>
    <property type="match status" value="1"/>
</dbReference>
<dbReference type="InterPro" id="IPR035906">
    <property type="entry name" value="MetI-like_sf"/>
</dbReference>
<dbReference type="AlphaFoldDB" id="A0A1H9TWK9"/>
<feature type="domain" description="ABC transmembrane type-1" evidence="8">
    <location>
        <begin position="73"/>
        <end position="262"/>
    </location>
</feature>
<evidence type="ECO:0000256" key="3">
    <source>
        <dbReference type="ARBA" id="ARBA00022475"/>
    </source>
</evidence>
<evidence type="ECO:0000259" key="8">
    <source>
        <dbReference type="PROSITE" id="PS50928"/>
    </source>
</evidence>
<dbReference type="PROSITE" id="PS50928">
    <property type="entry name" value="ABC_TM1"/>
    <property type="match status" value="1"/>
</dbReference>
<keyword evidence="9" id="KW-0762">Sugar transport</keyword>
<keyword evidence="2 7" id="KW-0813">Transport</keyword>
<feature type="transmembrane region" description="Helical" evidence="7">
    <location>
        <begin position="142"/>
        <end position="162"/>
    </location>
</feature>
<dbReference type="PANTHER" id="PTHR43744">
    <property type="entry name" value="ABC TRANSPORTER PERMEASE PROTEIN MG189-RELATED-RELATED"/>
    <property type="match status" value="1"/>
</dbReference>
<sequence>MARRSSRKRWLSGLRNTAAALIGLAWLVPLLWMFLSSVSNDADVYRVPPKLWPAWNWGNYARAWAARPWPRYFANTLIIALSVVAFTLVTSILAGFAFALMRFRGSKTLFYVVMSVMMVPQTVLLIPNFILAHTTGLYDTYWIQILPWAASVFGIFLLRQTLSALPTEIFEAAELDGAGPVSMLVRIAAPLAVPSLILIGLNTFMGSWSSFVWPYLMTQNDTVRPIEVGLQAFYGAEGTDWTGLSAAVTFTTLPVVILFFSLQKYFVQGAFSTQGAVQ</sequence>
<dbReference type="STRING" id="64702.SAMN05443377_1308"/>
<feature type="transmembrane region" description="Helical" evidence="7">
    <location>
        <begin position="241"/>
        <end position="262"/>
    </location>
</feature>
<proteinExistence type="inferred from homology"/>
<gene>
    <name evidence="9" type="ORF">SAMN05443377_1308</name>
</gene>
<evidence type="ECO:0000256" key="6">
    <source>
        <dbReference type="ARBA" id="ARBA00023136"/>
    </source>
</evidence>
<dbReference type="OrthoDB" id="2063054at2"/>
<dbReference type="Gene3D" id="1.10.3720.10">
    <property type="entry name" value="MetI-like"/>
    <property type="match status" value="1"/>
</dbReference>
<dbReference type="EMBL" id="FOGZ01000030">
    <property type="protein sequence ID" value="SES01388.1"/>
    <property type="molecule type" value="Genomic_DNA"/>
</dbReference>
<dbReference type="RefSeq" id="WP_091971156.1">
    <property type="nucleotide sequence ID" value="NZ_FOGZ01000030.1"/>
</dbReference>
<keyword evidence="5 7" id="KW-1133">Transmembrane helix</keyword>
<evidence type="ECO:0000313" key="9">
    <source>
        <dbReference type="EMBL" id="SES01388.1"/>
    </source>
</evidence>
<dbReference type="Proteomes" id="UP000198815">
    <property type="component" value="Unassembled WGS sequence"/>
</dbReference>
<feature type="transmembrane region" description="Helical" evidence="7">
    <location>
        <begin position="183"/>
        <end position="205"/>
    </location>
</feature>
<dbReference type="GO" id="GO:0005886">
    <property type="term" value="C:plasma membrane"/>
    <property type="evidence" value="ECO:0007669"/>
    <property type="project" value="UniProtKB-SubCell"/>
</dbReference>
<protein>
    <submittedName>
        <fullName evidence="9">Multiple sugar transport system permease protein</fullName>
    </submittedName>
</protein>
<dbReference type="SUPFAM" id="SSF161098">
    <property type="entry name" value="MetI-like"/>
    <property type="match status" value="1"/>
</dbReference>
<evidence type="ECO:0000313" key="10">
    <source>
        <dbReference type="Proteomes" id="UP000198815"/>
    </source>
</evidence>
<feature type="transmembrane region" description="Helical" evidence="7">
    <location>
        <begin position="108"/>
        <end position="130"/>
    </location>
</feature>
<organism evidence="9 10">
    <name type="scientific">Propionibacterium cyclohexanicum</name>
    <dbReference type="NCBI Taxonomy" id="64702"/>
    <lineage>
        <taxon>Bacteria</taxon>
        <taxon>Bacillati</taxon>
        <taxon>Actinomycetota</taxon>
        <taxon>Actinomycetes</taxon>
        <taxon>Propionibacteriales</taxon>
        <taxon>Propionibacteriaceae</taxon>
        <taxon>Propionibacterium</taxon>
    </lineage>
</organism>
<evidence type="ECO:0000256" key="7">
    <source>
        <dbReference type="RuleBase" id="RU363032"/>
    </source>
</evidence>
<feature type="transmembrane region" description="Helical" evidence="7">
    <location>
        <begin position="77"/>
        <end position="101"/>
    </location>
</feature>
<keyword evidence="6 7" id="KW-0472">Membrane</keyword>
<dbReference type="GO" id="GO:0055085">
    <property type="term" value="P:transmembrane transport"/>
    <property type="evidence" value="ECO:0007669"/>
    <property type="project" value="InterPro"/>
</dbReference>
<evidence type="ECO:0000256" key="2">
    <source>
        <dbReference type="ARBA" id="ARBA00022448"/>
    </source>
</evidence>
<dbReference type="Pfam" id="PF00528">
    <property type="entry name" value="BPD_transp_1"/>
    <property type="match status" value="1"/>
</dbReference>
<comment type="subcellular location">
    <subcellularLocation>
        <location evidence="1 7">Cell membrane</location>
        <topology evidence="1 7">Multi-pass membrane protein</topology>
    </subcellularLocation>
</comment>
<evidence type="ECO:0000256" key="5">
    <source>
        <dbReference type="ARBA" id="ARBA00022989"/>
    </source>
</evidence>
<keyword evidence="3" id="KW-1003">Cell membrane</keyword>
<dbReference type="CDD" id="cd06261">
    <property type="entry name" value="TM_PBP2"/>
    <property type="match status" value="1"/>
</dbReference>
<name>A0A1H9TWK9_9ACTN</name>
<evidence type="ECO:0000256" key="1">
    <source>
        <dbReference type="ARBA" id="ARBA00004651"/>
    </source>
</evidence>
<dbReference type="InterPro" id="IPR000515">
    <property type="entry name" value="MetI-like"/>
</dbReference>